<accession>V8FSH8</accession>
<dbReference type="EMBL" id="AYSV01000133">
    <property type="protein sequence ID" value="ETD66846.1"/>
    <property type="molecule type" value="Genomic_DNA"/>
</dbReference>
<sequence>MTRFMVEVTEELVRIVSIEAEDEYEALTKVRQLYREEEIVLDWSDFLDAEFNILSDD</sequence>
<dbReference type="Pfam" id="PF14207">
    <property type="entry name" value="DpnD-PcfM"/>
    <property type="match status" value="1"/>
</dbReference>
<feature type="domain" description="DpnD/PcfM-like C-terminal" evidence="1">
    <location>
        <begin position="5"/>
        <end position="48"/>
    </location>
</feature>
<dbReference type="InterPro" id="IPR025575">
    <property type="entry name" value="DpnD/PcfM_C"/>
</dbReference>
<evidence type="ECO:0000313" key="3">
    <source>
        <dbReference type="Proteomes" id="UP000018766"/>
    </source>
</evidence>
<name>V8FSH8_9BURK</name>
<reference evidence="2 3" key="1">
    <citation type="submission" date="2013-11" db="EMBL/GenBank/DDBJ databases">
        <title>Genomic analysis of Pelistega sp. HM-7.</title>
        <authorList>
            <person name="Kumbhare S.V."/>
            <person name="Shetty S.A."/>
            <person name="Sharma O."/>
            <person name="Dhotre D.P."/>
        </authorList>
    </citation>
    <scope>NUCLEOTIDE SEQUENCE [LARGE SCALE GENOMIC DNA]</scope>
    <source>
        <strain evidence="2 3">HM-7</strain>
    </source>
</reference>
<proteinExistence type="predicted"/>
<protein>
    <recommendedName>
        <fullName evidence="1">DpnD/PcfM-like C-terminal domain-containing protein</fullName>
    </recommendedName>
</protein>
<evidence type="ECO:0000313" key="2">
    <source>
        <dbReference type="EMBL" id="ETD66846.1"/>
    </source>
</evidence>
<dbReference type="AlphaFoldDB" id="V8FSH8"/>
<dbReference type="OrthoDB" id="9204701at2"/>
<gene>
    <name evidence="2" type="ORF">V757_12075</name>
</gene>
<keyword evidence="3" id="KW-1185">Reference proteome</keyword>
<dbReference type="Proteomes" id="UP000018766">
    <property type="component" value="Unassembled WGS sequence"/>
</dbReference>
<organism evidence="2 3">
    <name type="scientific">Pelistega indica</name>
    <dbReference type="NCBI Taxonomy" id="1414851"/>
    <lineage>
        <taxon>Bacteria</taxon>
        <taxon>Pseudomonadati</taxon>
        <taxon>Pseudomonadota</taxon>
        <taxon>Betaproteobacteria</taxon>
        <taxon>Burkholderiales</taxon>
        <taxon>Alcaligenaceae</taxon>
        <taxon>Pelistega</taxon>
    </lineage>
</organism>
<evidence type="ECO:0000259" key="1">
    <source>
        <dbReference type="Pfam" id="PF14207"/>
    </source>
</evidence>
<comment type="caution">
    <text evidence="2">The sequence shown here is derived from an EMBL/GenBank/DDBJ whole genome shotgun (WGS) entry which is preliminary data.</text>
</comment>